<dbReference type="SUPFAM" id="SSF49764">
    <property type="entry name" value="HSP20-like chaperones"/>
    <property type="match status" value="1"/>
</dbReference>
<dbReference type="CDD" id="cd00298">
    <property type="entry name" value="ACD_sHsps_p23-like"/>
    <property type="match status" value="1"/>
</dbReference>
<name>A0A5R9GBQ8_9BACL</name>
<reference evidence="1 2" key="1">
    <citation type="submission" date="2019-05" db="EMBL/GenBank/DDBJ databases">
        <authorList>
            <person name="Narsing Rao M.P."/>
            <person name="Li W.J."/>
        </authorList>
    </citation>
    <scope>NUCLEOTIDE SEQUENCE [LARGE SCALE GENOMIC DNA]</scope>
    <source>
        <strain evidence="1 2">SYSU_K30003</strain>
    </source>
</reference>
<evidence type="ECO:0008006" key="3">
    <source>
        <dbReference type="Google" id="ProtNLM"/>
    </source>
</evidence>
<dbReference type="OrthoDB" id="2678548at2"/>
<gene>
    <name evidence="1" type="ORF">FE782_20990</name>
</gene>
<dbReference type="AlphaFoldDB" id="A0A5R9GBQ8"/>
<dbReference type="Proteomes" id="UP000309676">
    <property type="component" value="Unassembled WGS sequence"/>
</dbReference>
<organism evidence="1 2">
    <name type="scientific">Paenibacillus antri</name>
    <dbReference type="NCBI Taxonomy" id="2582848"/>
    <lineage>
        <taxon>Bacteria</taxon>
        <taxon>Bacillati</taxon>
        <taxon>Bacillota</taxon>
        <taxon>Bacilli</taxon>
        <taxon>Bacillales</taxon>
        <taxon>Paenibacillaceae</taxon>
        <taxon>Paenibacillus</taxon>
    </lineage>
</organism>
<protein>
    <recommendedName>
        <fullName evidence="3">Hsp20/alpha crystallin family protein</fullName>
    </recommendedName>
</protein>
<proteinExistence type="predicted"/>
<accession>A0A5R9GBQ8</accession>
<evidence type="ECO:0000313" key="2">
    <source>
        <dbReference type="Proteomes" id="UP000309676"/>
    </source>
</evidence>
<comment type="caution">
    <text evidence="1">The sequence shown here is derived from an EMBL/GenBank/DDBJ whole genome shotgun (WGS) entry which is preliminary data.</text>
</comment>
<dbReference type="InterPro" id="IPR008978">
    <property type="entry name" value="HSP20-like_chaperone"/>
</dbReference>
<dbReference type="EMBL" id="VCIW01000016">
    <property type="protein sequence ID" value="TLS50153.1"/>
    <property type="molecule type" value="Genomic_DNA"/>
</dbReference>
<dbReference type="RefSeq" id="WP_138196291.1">
    <property type="nucleotide sequence ID" value="NZ_VCIW01000016.1"/>
</dbReference>
<keyword evidence="2" id="KW-1185">Reference proteome</keyword>
<evidence type="ECO:0000313" key="1">
    <source>
        <dbReference type="EMBL" id="TLS50153.1"/>
    </source>
</evidence>
<sequence length="154" mass="17838">MNDVWKDRRFRNGWKSFEGMIRRKIQSVRNSPSARNEYEWDRLMGEALAYLERHRASGYTWECFETFKSVIVRVTMPSDGADKLPRLRLDDRTLTLTGIPGKLDETIELPAAVVPRKPRAEYADGVVEIRLRKQSAVKPTRRVRCSAKKSPSGR</sequence>